<gene>
    <name evidence="1" type="ORF">FHE72_11710</name>
</gene>
<dbReference type="InterPro" id="IPR009267">
    <property type="entry name" value="NTP_transf_6"/>
</dbReference>
<proteinExistence type="predicted"/>
<dbReference type="Proteomes" id="UP000465062">
    <property type="component" value="Chromosome"/>
</dbReference>
<evidence type="ECO:0000313" key="1">
    <source>
        <dbReference type="EMBL" id="QHE63765.1"/>
    </source>
</evidence>
<name>A0A6I6UL00_9BACI</name>
<accession>A0A6I6UL00</accession>
<organism evidence="1 2">
    <name type="scientific">Rossellomorea vietnamensis</name>
    <dbReference type="NCBI Taxonomy" id="218284"/>
    <lineage>
        <taxon>Bacteria</taxon>
        <taxon>Bacillati</taxon>
        <taxon>Bacillota</taxon>
        <taxon>Bacilli</taxon>
        <taxon>Bacillales</taxon>
        <taxon>Bacillaceae</taxon>
        <taxon>Rossellomorea</taxon>
    </lineage>
</organism>
<evidence type="ECO:0008006" key="3">
    <source>
        <dbReference type="Google" id="ProtNLM"/>
    </source>
</evidence>
<dbReference type="AlphaFoldDB" id="A0A6I6UL00"/>
<sequence length="171" mass="19812">MMEVLKTAHKLHLPDWWICAGFVRTKVWDTLHGYSQKTNLPDIDVVYFDASNTDEQFEKYIESRLKEIAPSEPWSVKNQARMHIKNGEAPYTSSIDAVSRFPETATSIALKLNEKNELILAAPWGIEDLISLQIKPTPPFKEKEALSSIYEKRVLEKQWDTKWPMVRVHSI</sequence>
<reference evidence="1 2" key="1">
    <citation type="submission" date="2019-06" db="EMBL/GenBank/DDBJ databases">
        <title>An operon consisting of a P-type ATPase gene and a transcriptional regular gene given the different cadmium resistance in Bacillus vietamensis 151-6 and Bacillus marisflavi 151-25.</title>
        <authorList>
            <person name="Yu X."/>
        </authorList>
    </citation>
    <scope>NUCLEOTIDE SEQUENCE [LARGE SCALE GENOMIC DNA]</scope>
    <source>
        <strain evidence="1 2">151-6</strain>
    </source>
</reference>
<evidence type="ECO:0000313" key="2">
    <source>
        <dbReference type="Proteomes" id="UP000465062"/>
    </source>
</evidence>
<dbReference type="KEGG" id="bvq:FHE72_11710"/>
<dbReference type="PANTHER" id="PTHR39166">
    <property type="entry name" value="BLL1166 PROTEIN"/>
    <property type="match status" value="1"/>
</dbReference>
<dbReference type="PANTHER" id="PTHR39166:SF1">
    <property type="entry name" value="BLL1166 PROTEIN"/>
    <property type="match status" value="1"/>
</dbReference>
<dbReference type="EMBL" id="CP047394">
    <property type="protein sequence ID" value="QHE63765.1"/>
    <property type="molecule type" value="Genomic_DNA"/>
</dbReference>
<dbReference type="Pfam" id="PF06042">
    <property type="entry name" value="NTP_transf_6"/>
    <property type="match status" value="1"/>
</dbReference>
<protein>
    <recommendedName>
        <fullName evidence="3">Nucleotidyltransferase family protein</fullName>
    </recommendedName>
</protein>